<dbReference type="Proteomes" id="UP000553442">
    <property type="component" value="Unassembled WGS sequence"/>
</dbReference>
<feature type="coiled-coil region" evidence="1">
    <location>
        <begin position="320"/>
        <end position="428"/>
    </location>
</feature>
<organism evidence="2 3">
    <name type="scientific">Halomonas campaniensis</name>
    <dbReference type="NCBI Taxonomy" id="213554"/>
    <lineage>
        <taxon>Bacteria</taxon>
        <taxon>Pseudomonadati</taxon>
        <taxon>Pseudomonadota</taxon>
        <taxon>Gammaproteobacteria</taxon>
        <taxon>Oceanospirillales</taxon>
        <taxon>Halomonadaceae</taxon>
        <taxon>Halomonas</taxon>
    </lineage>
</organism>
<dbReference type="RefSeq" id="WP_183330638.1">
    <property type="nucleotide sequence ID" value="NZ_JACHZF010000008.1"/>
</dbReference>
<gene>
    <name evidence="2" type="ORF">BDK63_001386</name>
</gene>
<sequence length="975" mass="109917">MTDAFRFEIRRLVLVDSAGFGYVEIPVDRHALLLGPGNLGKSSLLNALRLFLLPENNFRKSRLKFAFRNARAGGFYANEESFQHYFPSRFSFLVMEVSNPHGVHCQVLYRGRGDLEYDRLFVPLPYEALRGLFWRVDDDPDGIGGRVPELSAERVIDAARRASRDSLVTSDTARLRRLLYASDLMSPDASRYSVFPLADADARKVESLRTLILLLFEMSTDDRAMAAAVASIVEADKKFASDELDFDIDQFLRRHEELKARDLELKRVEREQPRFDRLTRAYAAYRHGGEVRGEFAAFREGLEECLASLVRERVDAAEAVEREDGALKRVRQRVKELEQASGEARGALKAARRQREQAEEDRRRGELLVSRYPGCSQAEIRAMLEEAIEGQAQQLAALQDAAQAEGQRARLAAQLQDVDVRLETLARRIAGEQWQLARQLPEAVVAPLMAVDPRLVQASPGEALDEATRATIVAFARLFEGESKAFRWFDTRFSARHSSPEDLLESRRHLQEERRRCERQLAELADDDAGIDRPRRIEEARRELEAAREEARALKRFAGAETRLEDADREIAEQEGLLEGHREALAETGRDADALQGSLARARDALARIDERQAELQRLRASVSALQARSPQLAGIEAAEALAAESLTEARWQTIEAALHELDLQRLKVLDLLKDFVRAGVLPDDEGQLQHESPGAAVIRGACEQLGLLYRELPRHRELLQEQVASHNETVASYRQALRANAEHIQRFERRLNDELEGVTINDLAEIRVEIHCHPKFRNLVEESEAIDPYSGQLLSDAFYERLQGFVAEFFGETPGQGGHRLTMDRVITGISYRTRKQSETRLDAKGQSTSTTALINLELVQRLLRRILYPGVGLAFPMVLDELASVDVSQVPSLLERLGRQGFNLFAAATHSASPELIYQVGRHLEVGQMRTARPYSPRRSLVYWGGPEGFAGEGEVTAWLGQEQASLLEVDDE</sequence>
<feature type="coiled-coil region" evidence="1">
    <location>
        <begin position="507"/>
        <end position="629"/>
    </location>
</feature>
<proteinExistence type="predicted"/>
<keyword evidence="3" id="KW-1185">Reference proteome</keyword>
<name>A0A7W5K2C0_9GAMM</name>
<comment type="caution">
    <text evidence="2">The sequence shown here is derived from an EMBL/GenBank/DDBJ whole genome shotgun (WGS) entry which is preliminary data.</text>
</comment>
<evidence type="ECO:0008006" key="4">
    <source>
        <dbReference type="Google" id="ProtNLM"/>
    </source>
</evidence>
<evidence type="ECO:0000313" key="3">
    <source>
        <dbReference type="Proteomes" id="UP000553442"/>
    </source>
</evidence>
<keyword evidence="1" id="KW-0175">Coiled coil</keyword>
<dbReference type="EMBL" id="JACHZF010000008">
    <property type="protein sequence ID" value="MBB3330520.1"/>
    <property type="molecule type" value="Genomic_DNA"/>
</dbReference>
<accession>A0A7W5K2C0</accession>
<evidence type="ECO:0000256" key="1">
    <source>
        <dbReference type="SAM" id="Coils"/>
    </source>
</evidence>
<reference evidence="2 3" key="1">
    <citation type="submission" date="2020-08" db="EMBL/GenBank/DDBJ databases">
        <title>Genomic Encyclopedia of Archaeal and Bacterial Type Strains, Phase II (KMG-II): from individual species to whole genera.</title>
        <authorList>
            <person name="Goeker M."/>
        </authorList>
    </citation>
    <scope>NUCLEOTIDE SEQUENCE [LARGE SCALE GENOMIC DNA]</scope>
    <source>
        <strain evidence="2 3">5AG</strain>
    </source>
</reference>
<protein>
    <recommendedName>
        <fullName evidence="4">Chromosome segregation ATPase</fullName>
    </recommendedName>
</protein>
<evidence type="ECO:0000313" key="2">
    <source>
        <dbReference type="EMBL" id="MBB3330520.1"/>
    </source>
</evidence>
<dbReference type="AlphaFoldDB" id="A0A7W5K2C0"/>